<organism evidence="1 2">
    <name type="scientific">Bacillus wiedmannii</name>
    <dbReference type="NCBI Taxonomy" id="1890302"/>
    <lineage>
        <taxon>Bacteria</taxon>
        <taxon>Bacillati</taxon>
        <taxon>Bacillota</taxon>
        <taxon>Bacilli</taxon>
        <taxon>Bacillales</taxon>
        <taxon>Bacillaceae</taxon>
        <taxon>Bacillus</taxon>
        <taxon>Bacillus cereus group</taxon>
    </lineage>
</organism>
<proteinExistence type="predicted"/>
<protein>
    <recommendedName>
        <fullName evidence="3">IS4 family transposase</fullName>
    </recommendedName>
</protein>
<evidence type="ECO:0008006" key="3">
    <source>
        <dbReference type="Google" id="ProtNLM"/>
    </source>
</evidence>
<sequence length="56" mass="6511">MTLSIQDEFQLFAKELQRYLSPHILQQLAQETGFVKRKSKYGALDLAALCIWISHM</sequence>
<dbReference type="Proteomes" id="UP000183507">
    <property type="component" value="Unassembled WGS sequence"/>
</dbReference>
<evidence type="ECO:0000313" key="2">
    <source>
        <dbReference type="Proteomes" id="UP000183507"/>
    </source>
</evidence>
<dbReference type="AlphaFoldDB" id="A0A1G7F093"/>
<accession>A0A1G7F093</accession>
<name>A0A1G7F093_9BACI</name>
<gene>
    <name evidence="1" type="ORF">SAMN04487767_13139</name>
</gene>
<evidence type="ECO:0000313" key="1">
    <source>
        <dbReference type="EMBL" id="SDE69339.1"/>
    </source>
</evidence>
<reference evidence="2" key="1">
    <citation type="submission" date="2016-10" db="EMBL/GenBank/DDBJ databases">
        <authorList>
            <person name="Varghese N."/>
        </authorList>
    </citation>
    <scope>NUCLEOTIDE SEQUENCE [LARGE SCALE GENOMIC DNA]</scope>
    <source>
        <strain evidence="2">KPR-7A</strain>
    </source>
</reference>
<dbReference type="EMBL" id="FMZR01000031">
    <property type="protein sequence ID" value="SDE69339.1"/>
    <property type="molecule type" value="Genomic_DNA"/>
</dbReference>